<name>A0AAV0VCJ9_9STRA</name>
<proteinExistence type="predicted"/>
<accession>A0AAV0VCJ9</accession>
<feature type="domain" description="C2H2-type" evidence="1">
    <location>
        <begin position="57"/>
        <end position="79"/>
    </location>
</feature>
<protein>
    <recommendedName>
        <fullName evidence="1">C2H2-type domain-containing protein</fullName>
    </recommendedName>
</protein>
<evidence type="ECO:0000313" key="3">
    <source>
        <dbReference type="Proteomes" id="UP001162029"/>
    </source>
</evidence>
<keyword evidence="3" id="KW-1185">Reference proteome</keyword>
<reference evidence="2" key="1">
    <citation type="submission" date="2022-12" db="EMBL/GenBank/DDBJ databases">
        <authorList>
            <person name="Webb A."/>
        </authorList>
    </citation>
    <scope>NUCLEOTIDE SEQUENCE</scope>
    <source>
        <strain evidence="2">Pd1</strain>
    </source>
</reference>
<dbReference type="SMART" id="SM00355">
    <property type="entry name" value="ZnF_C2H2"/>
    <property type="match status" value="3"/>
</dbReference>
<dbReference type="AlphaFoldDB" id="A0AAV0VCJ9"/>
<organism evidence="2 3">
    <name type="scientific">Peronospora destructor</name>
    <dbReference type="NCBI Taxonomy" id="86335"/>
    <lineage>
        <taxon>Eukaryota</taxon>
        <taxon>Sar</taxon>
        <taxon>Stramenopiles</taxon>
        <taxon>Oomycota</taxon>
        <taxon>Peronosporomycetes</taxon>
        <taxon>Peronosporales</taxon>
        <taxon>Peronosporaceae</taxon>
        <taxon>Peronospora</taxon>
    </lineage>
</organism>
<dbReference type="PROSITE" id="PS00028">
    <property type="entry name" value="ZINC_FINGER_C2H2_1"/>
    <property type="match status" value="2"/>
</dbReference>
<evidence type="ECO:0000259" key="1">
    <source>
        <dbReference type="PROSITE" id="PS00028"/>
    </source>
</evidence>
<evidence type="ECO:0000313" key="2">
    <source>
        <dbReference type="EMBL" id="CAI5746292.1"/>
    </source>
</evidence>
<feature type="domain" description="C2H2-type" evidence="1">
    <location>
        <begin position="95"/>
        <end position="119"/>
    </location>
</feature>
<dbReference type="InterPro" id="IPR013087">
    <property type="entry name" value="Znf_C2H2_type"/>
</dbReference>
<gene>
    <name evidence="2" type="ORF">PDE001_LOCUS11294</name>
</gene>
<sequence length="128" mass="14700">MQRRMIEAGQSSGEVFSSNNRITTFVPQMCTYCGCIWVLKSASEQDLHDDQHKRFTCMEFSCQASFIGLHKFNQHMKEHATKNTVQSSTTCRLVCGYNGCKKSYLSAKRMTTHRQKANHFGRRKAPIL</sequence>
<dbReference type="EMBL" id="CANTFM010002402">
    <property type="protein sequence ID" value="CAI5746292.1"/>
    <property type="molecule type" value="Genomic_DNA"/>
</dbReference>
<dbReference type="Proteomes" id="UP001162029">
    <property type="component" value="Unassembled WGS sequence"/>
</dbReference>
<comment type="caution">
    <text evidence="2">The sequence shown here is derived from an EMBL/GenBank/DDBJ whole genome shotgun (WGS) entry which is preliminary data.</text>
</comment>